<evidence type="ECO:0000313" key="2">
    <source>
        <dbReference type="Proteomes" id="UP000528964"/>
    </source>
</evidence>
<evidence type="ECO:0000313" key="1">
    <source>
        <dbReference type="EMBL" id="MBB3972513.1"/>
    </source>
</evidence>
<sequence>MAAELDAAASQVVFAARTLVPKKSGRLASTIRKVAGEHELQTKVVAGGAATTKPVRNGADVSYDYALGVEFGTQDTPPQPFFFPAYRLTKKRAKSRIRRAVSKAAREAAKS</sequence>
<protein>
    <submittedName>
        <fullName evidence="1">HK97 gp10 family phage protein</fullName>
    </submittedName>
</protein>
<accession>A0A7W6GEW7</accession>
<name>A0A7W6GEW7_9HYPH</name>
<proteinExistence type="predicted"/>
<organism evidence="1 2">
    <name type="scientific">Hansschlegelia beijingensis</name>
    <dbReference type="NCBI Taxonomy" id="1133344"/>
    <lineage>
        <taxon>Bacteria</taxon>
        <taxon>Pseudomonadati</taxon>
        <taxon>Pseudomonadota</taxon>
        <taxon>Alphaproteobacteria</taxon>
        <taxon>Hyphomicrobiales</taxon>
        <taxon>Methylopilaceae</taxon>
        <taxon>Hansschlegelia</taxon>
    </lineage>
</organism>
<keyword evidence="2" id="KW-1185">Reference proteome</keyword>
<dbReference type="Proteomes" id="UP000528964">
    <property type="component" value="Unassembled WGS sequence"/>
</dbReference>
<gene>
    <name evidence="1" type="ORF">GGR24_001146</name>
</gene>
<dbReference type="EMBL" id="JACIDR010000001">
    <property type="protein sequence ID" value="MBB3972513.1"/>
    <property type="molecule type" value="Genomic_DNA"/>
</dbReference>
<dbReference type="AlphaFoldDB" id="A0A7W6GEW7"/>
<dbReference type="NCBIfam" id="TIGR01725">
    <property type="entry name" value="phge_HK97_gp10"/>
    <property type="match status" value="1"/>
</dbReference>
<dbReference type="InterPro" id="IPR010064">
    <property type="entry name" value="HK97-gp10_tail"/>
</dbReference>
<reference evidence="1 2" key="1">
    <citation type="submission" date="2020-08" db="EMBL/GenBank/DDBJ databases">
        <title>Genomic Encyclopedia of Type Strains, Phase IV (KMG-IV): sequencing the most valuable type-strain genomes for metagenomic binning, comparative biology and taxonomic classification.</title>
        <authorList>
            <person name="Goeker M."/>
        </authorList>
    </citation>
    <scope>NUCLEOTIDE SEQUENCE [LARGE SCALE GENOMIC DNA]</scope>
    <source>
        <strain evidence="1 2">DSM 25481</strain>
    </source>
</reference>
<comment type="caution">
    <text evidence="1">The sequence shown here is derived from an EMBL/GenBank/DDBJ whole genome shotgun (WGS) entry which is preliminary data.</text>
</comment>